<dbReference type="InterPro" id="IPR033851">
    <property type="entry name" value="M3A_MIP"/>
</dbReference>
<dbReference type="GO" id="GO:0005739">
    <property type="term" value="C:mitochondrion"/>
    <property type="evidence" value="ECO:0007669"/>
    <property type="project" value="UniProtKB-SubCell"/>
</dbReference>
<comment type="cofactor">
    <cofactor evidence="10">
        <name>Zn(2+)</name>
        <dbReference type="ChEBI" id="CHEBI:29105"/>
    </cofactor>
    <text evidence="10">Binds 1 zinc ion.</text>
</comment>
<evidence type="ECO:0000256" key="5">
    <source>
        <dbReference type="ARBA" id="ARBA00022801"/>
    </source>
</evidence>
<organism evidence="12 13">
    <name type="scientific">Schistosoma japonicum</name>
    <name type="common">Blood fluke</name>
    <dbReference type="NCBI Taxonomy" id="6182"/>
    <lineage>
        <taxon>Eukaryota</taxon>
        <taxon>Metazoa</taxon>
        <taxon>Spiralia</taxon>
        <taxon>Lophotrochozoa</taxon>
        <taxon>Platyhelminthes</taxon>
        <taxon>Trematoda</taxon>
        <taxon>Digenea</taxon>
        <taxon>Strigeidida</taxon>
        <taxon>Schistosomatoidea</taxon>
        <taxon>Schistosomatidae</taxon>
        <taxon>Schistosoma</taxon>
    </lineage>
</organism>
<reference evidence="12 13" key="1">
    <citation type="submission" date="2019-03" db="EMBL/GenBank/DDBJ databases">
        <title>An improved genome assembly of the fluke Schistosoma japonicum.</title>
        <authorList>
            <person name="Hu W."/>
            <person name="Luo F."/>
            <person name="Yin M."/>
            <person name="Mo X."/>
            <person name="Sun C."/>
            <person name="Wu Q."/>
            <person name="Zhu B."/>
            <person name="Xiang M."/>
            <person name="Wang J."/>
            <person name="Wang Y."/>
            <person name="Zhang T."/>
            <person name="Xu B."/>
            <person name="Zheng H."/>
            <person name="Feng Z."/>
        </authorList>
    </citation>
    <scope>NUCLEOTIDE SEQUENCE [LARGE SCALE GENOMIC DNA]</scope>
    <source>
        <strain evidence="12">HuSjv2</strain>
        <tissue evidence="12">Worms</tissue>
    </source>
</reference>
<accession>A0A4Z2DUY6</accession>
<evidence type="ECO:0000256" key="10">
    <source>
        <dbReference type="RuleBase" id="RU003435"/>
    </source>
</evidence>
<dbReference type="OrthoDB" id="17530at2759"/>
<dbReference type="PANTHER" id="PTHR11804:SF79">
    <property type="entry name" value="MITOCHONDRIAL INTERMEDIATE PEPTIDASE"/>
    <property type="match status" value="1"/>
</dbReference>
<evidence type="ECO:0000256" key="4">
    <source>
        <dbReference type="ARBA" id="ARBA00022723"/>
    </source>
</evidence>
<comment type="caution">
    <text evidence="12">The sequence shown here is derived from an EMBL/GenBank/DDBJ whole genome shotgun (WGS) entry which is preliminary data.</text>
</comment>
<dbReference type="EMBL" id="SKCS01000036">
    <property type="protein sequence ID" value="TNN20102.1"/>
    <property type="molecule type" value="Genomic_DNA"/>
</dbReference>
<dbReference type="Gene3D" id="1.10.1370.10">
    <property type="entry name" value="Neurolysin, domain 3"/>
    <property type="match status" value="1"/>
</dbReference>
<keyword evidence="4 10" id="KW-0479">Metal-binding</keyword>
<keyword evidence="9" id="KW-0496">Mitochondrion</keyword>
<evidence type="ECO:0000256" key="1">
    <source>
        <dbReference type="ARBA" id="ARBA00004173"/>
    </source>
</evidence>
<dbReference type="GO" id="GO:0004222">
    <property type="term" value="F:metalloendopeptidase activity"/>
    <property type="evidence" value="ECO:0007669"/>
    <property type="project" value="InterPro"/>
</dbReference>
<evidence type="ECO:0000313" key="12">
    <source>
        <dbReference type="EMBL" id="TNN20102.1"/>
    </source>
</evidence>
<sequence>MGWSRLPLFRSHHYVCRRLLATRAKLSPLADAFNYHGLKTNDEQRNKTTGLFGYSVLTSPHSFQSFVKSTTEECHILCNEAISQTRVRKMVQILDDMSDALCRVADLSDCIRMLHPDEAYRYSAQKACQLIGQLVEELNTNSELYNASVRANSTSQKDKLIPDIHMDNVDKRVLGLFVADFELSGVQLQDPCRHEQFVRAASLALNYGSEFVEGCYSTVTLPSKYVANSYSDSSELIHPLSDHPDPFVRLSTYRTYYAPIDGQEKRLEQLLNARHEMAQAAGFENYAKRATLHSLAETPENINEFLEHVCRKLRPISAEVVRKQLLPIVKNSYQKITTHDNVPVNSNSKLIWPSDLPYTIGVKRQTLCSHNLADYFSLGACMEGVSQLASCLFGLRLEVVPVQPGETWHPSVIKVHVYSNKSNSIEPIGIVYCDLLDRPGKPAQDCHYTIRGGRCIFNGFYTQSYQSPIITLQLTLSPSESSATPPLLSLGQVENLFHEWGHALHSMLARTRYQHVTGTRCSTDLAELPSTLFEHFALDPRVTLEYARHWKTGQKPDSREIIALQQLSIGRGLGLSLEVSQQATYAILDQILHSGPTENTLLPYAKLTHESLRSWPASTKLLSDIQYKVGLSDWCDCSPAHIGAWPHRFTHLVNYGGRYYSYLLARAGADLVWRRYFSKDPWSSSNGQRYVEKLLCRGGEYPPASMLSDLLDDNVDSDIDNNNLTSNGQIVLSPVKLAEGLTDQLEETEIAAASLINRIESPSLFRPELYN</sequence>
<dbReference type="PANTHER" id="PTHR11804">
    <property type="entry name" value="PROTEASE M3 THIMET OLIGOPEPTIDASE-RELATED"/>
    <property type="match status" value="1"/>
</dbReference>
<dbReference type="GO" id="GO:0006518">
    <property type="term" value="P:peptide metabolic process"/>
    <property type="evidence" value="ECO:0007669"/>
    <property type="project" value="TreeGrafter"/>
</dbReference>
<gene>
    <name evidence="12" type="ORF">EWB00_005460</name>
</gene>
<dbReference type="CDD" id="cd06457">
    <property type="entry name" value="M3A_MIP"/>
    <property type="match status" value="1"/>
</dbReference>
<keyword evidence="6 10" id="KW-0862">Zinc</keyword>
<evidence type="ECO:0000256" key="8">
    <source>
        <dbReference type="ARBA" id="ARBA00023049"/>
    </source>
</evidence>
<evidence type="ECO:0000256" key="2">
    <source>
        <dbReference type="ARBA" id="ARBA00006040"/>
    </source>
</evidence>
<keyword evidence="7" id="KW-0809">Transit peptide</keyword>
<dbReference type="Proteomes" id="UP000311919">
    <property type="component" value="Unassembled WGS sequence"/>
</dbReference>
<evidence type="ECO:0000313" key="13">
    <source>
        <dbReference type="Proteomes" id="UP000311919"/>
    </source>
</evidence>
<dbReference type="AlphaFoldDB" id="A0A4Z2DUY6"/>
<dbReference type="InterPro" id="IPR045090">
    <property type="entry name" value="Pept_M3A_M3B"/>
</dbReference>
<dbReference type="GO" id="GO:0046872">
    <property type="term" value="F:metal ion binding"/>
    <property type="evidence" value="ECO:0007669"/>
    <property type="project" value="UniProtKB-UniRule"/>
</dbReference>
<dbReference type="STRING" id="6182.A0A4Z2DUY6"/>
<evidence type="ECO:0000259" key="11">
    <source>
        <dbReference type="Pfam" id="PF01432"/>
    </source>
</evidence>
<dbReference type="Gene3D" id="3.40.390.10">
    <property type="entry name" value="Collagenase (Catalytic Domain)"/>
    <property type="match status" value="1"/>
</dbReference>
<evidence type="ECO:0000256" key="7">
    <source>
        <dbReference type="ARBA" id="ARBA00022946"/>
    </source>
</evidence>
<evidence type="ECO:0000256" key="9">
    <source>
        <dbReference type="ARBA" id="ARBA00023128"/>
    </source>
</evidence>
<dbReference type="InterPro" id="IPR024077">
    <property type="entry name" value="Neurolysin/TOP_dom2"/>
</dbReference>
<name>A0A4Z2DUY6_SCHJA</name>
<evidence type="ECO:0000256" key="3">
    <source>
        <dbReference type="ARBA" id="ARBA00022670"/>
    </source>
</evidence>
<keyword evidence="8 10" id="KW-0482">Metalloprotease</keyword>
<dbReference type="GO" id="GO:0006627">
    <property type="term" value="P:protein processing involved in protein targeting to mitochondrion"/>
    <property type="evidence" value="ECO:0007669"/>
    <property type="project" value="TreeGrafter"/>
</dbReference>
<keyword evidence="5 10" id="KW-0378">Hydrolase</keyword>
<dbReference type="Pfam" id="PF01432">
    <property type="entry name" value="Peptidase_M3"/>
    <property type="match status" value="1"/>
</dbReference>
<evidence type="ECO:0000256" key="6">
    <source>
        <dbReference type="ARBA" id="ARBA00022833"/>
    </source>
</evidence>
<keyword evidence="3 10" id="KW-0645">Protease</keyword>
<protein>
    <submittedName>
        <fullName evidence="12">Mitochondrial intermediate peptidase isoform 1</fullName>
    </submittedName>
</protein>
<dbReference type="SUPFAM" id="SSF55486">
    <property type="entry name" value="Metalloproteases ('zincins'), catalytic domain"/>
    <property type="match status" value="1"/>
</dbReference>
<keyword evidence="13" id="KW-1185">Reference proteome</keyword>
<dbReference type="InterPro" id="IPR024079">
    <property type="entry name" value="MetalloPept_cat_dom_sf"/>
</dbReference>
<comment type="similarity">
    <text evidence="2 10">Belongs to the peptidase M3 family.</text>
</comment>
<comment type="subcellular location">
    <subcellularLocation>
        <location evidence="1">Mitochondrion</location>
    </subcellularLocation>
</comment>
<feature type="domain" description="Peptidase M3A/M3B catalytic" evidence="11">
    <location>
        <begin position="243"/>
        <end position="715"/>
    </location>
</feature>
<proteinExistence type="inferred from homology"/>
<dbReference type="InterPro" id="IPR001567">
    <property type="entry name" value="Pept_M3A_M3B_dom"/>
</dbReference>